<proteinExistence type="predicted"/>
<name>A0A673SVW8_SURSU</name>
<dbReference type="Ensembl" id="ENSSSUT00005006120.1">
    <property type="protein sequence ID" value="ENSSSUP00005005292.1"/>
    <property type="gene ID" value="ENSSSUG00005003466.1"/>
</dbReference>
<evidence type="ECO:0000256" key="2">
    <source>
        <dbReference type="PROSITE-ProRule" id="PRU00124"/>
    </source>
</evidence>
<feature type="compositionally biased region" description="Low complexity" evidence="3">
    <location>
        <begin position="19"/>
        <end position="33"/>
    </location>
</feature>
<dbReference type="PROSITE" id="PS50068">
    <property type="entry name" value="LDLRA_2"/>
    <property type="match status" value="1"/>
</dbReference>
<dbReference type="Pfam" id="PF00057">
    <property type="entry name" value="Ldl_recept_a"/>
    <property type="match status" value="1"/>
</dbReference>
<protein>
    <submittedName>
        <fullName evidence="4">Uncharacterized protein</fullName>
    </submittedName>
</protein>
<evidence type="ECO:0000256" key="1">
    <source>
        <dbReference type="ARBA" id="ARBA00023157"/>
    </source>
</evidence>
<evidence type="ECO:0000256" key="3">
    <source>
        <dbReference type="SAM" id="MobiDB-lite"/>
    </source>
</evidence>
<reference evidence="4 5" key="1">
    <citation type="submission" date="2019-05" db="EMBL/GenBank/DDBJ databases">
        <title>A Chromosome-scale Meerkat (S. suricatta) Genome Assembly.</title>
        <authorList>
            <person name="Dudchenko O."/>
            <person name="Lieberman Aiden E."/>
            <person name="Tung J."/>
            <person name="Barreiro L.B."/>
            <person name="Clutton-Brock T.H."/>
        </authorList>
    </citation>
    <scope>NUCLEOTIDE SEQUENCE [LARGE SCALE GENOMIC DNA]</scope>
</reference>
<dbReference type="InterPro" id="IPR002172">
    <property type="entry name" value="LDrepeatLR_classA_rpt"/>
</dbReference>
<feature type="region of interest" description="Disordered" evidence="3">
    <location>
        <begin position="14"/>
        <end position="38"/>
    </location>
</feature>
<sequence>EASAFPFKYRGRLDRTCHPATGRGTRPPRLPGRISTAEGRRDRLREGWDCPVVRAGWDLHPYRDQQLCDPGEFLCHDHVTCVSQSWLCDGDPDCPDDSDESLDT</sequence>
<reference evidence="4" key="2">
    <citation type="submission" date="2025-08" db="UniProtKB">
        <authorList>
            <consortium name="Ensembl"/>
        </authorList>
    </citation>
    <scope>IDENTIFICATION</scope>
</reference>
<keyword evidence="5" id="KW-1185">Reference proteome</keyword>
<dbReference type="InterPro" id="IPR036055">
    <property type="entry name" value="LDL_receptor-like_sf"/>
</dbReference>
<keyword evidence="1" id="KW-1015">Disulfide bond</keyword>
<dbReference type="FunFam" id="4.10.400.10:FF:000015">
    <property type="entry name" value="Low-density lipoprotein receptor-related protein 1"/>
    <property type="match status" value="1"/>
</dbReference>
<dbReference type="Proteomes" id="UP000472268">
    <property type="component" value="Chromosome 3"/>
</dbReference>
<accession>A0A673SVW8</accession>
<comment type="caution">
    <text evidence="2">Lacks conserved residue(s) required for the propagation of feature annotation.</text>
</comment>
<dbReference type="AlphaFoldDB" id="A0A673SVW8"/>
<evidence type="ECO:0000313" key="4">
    <source>
        <dbReference type="Ensembl" id="ENSSSUP00005005292.1"/>
    </source>
</evidence>
<dbReference type="Gene3D" id="4.10.400.10">
    <property type="entry name" value="Low-density Lipoprotein Receptor"/>
    <property type="match status" value="1"/>
</dbReference>
<dbReference type="SUPFAM" id="SSF57424">
    <property type="entry name" value="LDL receptor-like module"/>
    <property type="match status" value="1"/>
</dbReference>
<reference evidence="4" key="3">
    <citation type="submission" date="2025-09" db="UniProtKB">
        <authorList>
            <consortium name="Ensembl"/>
        </authorList>
    </citation>
    <scope>IDENTIFICATION</scope>
</reference>
<dbReference type="SMART" id="SM00192">
    <property type="entry name" value="LDLa"/>
    <property type="match status" value="1"/>
</dbReference>
<organism evidence="4 5">
    <name type="scientific">Suricata suricatta</name>
    <name type="common">Meerkat</name>
    <dbReference type="NCBI Taxonomy" id="37032"/>
    <lineage>
        <taxon>Eukaryota</taxon>
        <taxon>Metazoa</taxon>
        <taxon>Chordata</taxon>
        <taxon>Craniata</taxon>
        <taxon>Vertebrata</taxon>
        <taxon>Euteleostomi</taxon>
        <taxon>Mammalia</taxon>
        <taxon>Eutheria</taxon>
        <taxon>Laurasiatheria</taxon>
        <taxon>Carnivora</taxon>
        <taxon>Feliformia</taxon>
        <taxon>Herpestidae</taxon>
        <taxon>Suricata</taxon>
    </lineage>
</organism>
<evidence type="ECO:0000313" key="5">
    <source>
        <dbReference type="Proteomes" id="UP000472268"/>
    </source>
</evidence>